<evidence type="ECO:0000313" key="8">
    <source>
        <dbReference type="RefSeq" id="XP_047740108.1"/>
    </source>
</evidence>
<gene>
    <name evidence="8" type="primary">LOC108670313</name>
</gene>
<name>A0A979FU21_HYAAZ</name>
<dbReference type="PIRSF" id="PIRSF000137">
    <property type="entry name" value="Alcohol_oxidase"/>
    <property type="match status" value="1"/>
</dbReference>
<dbReference type="OMA" id="IGCVIAN"/>
<dbReference type="PROSITE" id="PS00624">
    <property type="entry name" value="GMC_OXRED_2"/>
    <property type="match status" value="1"/>
</dbReference>
<dbReference type="GO" id="GO:0050660">
    <property type="term" value="F:flavin adenine dinucleotide binding"/>
    <property type="evidence" value="ECO:0007669"/>
    <property type="project" value="InterPro"/>
</dbReference>
<dbReference type="Gene3D" id="3.50.50.60">
    <property type="entry name" value="FAD/NAD(P)-binding domain"/>
    <property type="match status" value="1"/>
</dbReference>
<feature type="domain" description="Glucose-methanol-choline oxidoreductase N-terminal" evidence="6">
    <location>
        <begin position="121"/>
        <end position="135"/>
    </location>
</feature>
<accession>A0A979FU21</accession>
<keyword evidence="4 5" id="KW-0274">FAD</keyword>
<dbReference type="SUPFAM" id="SSF51905">
    <property type="entry name" value="FAD/NAD(P)-binding domain"/>
    <property type="match status" value="1"/>
</dbReference>
<protein>
    <submittedName>
        <fullName evidence="8">Glucose dehydrogenase [FAD, quinone]-like</fullName>
    </submittedName>
</protein>
<dbReference type="InterPro" id="IPR036188">
    <property type="entry name" value="FAD/NAD-bd_sf"/>
</dbReference>
<dbReference type="SUPFAM" id="SSF54373">
    <property type="entry name" value="FAD-linked reductases, C-terminal domain"/>
    <property type="match status" value="1"/>
</dbReference>
<dbReference type="GO" id="GO:0016614">
    <property type="term" value="F:oxidoreductase activity, acting on CH-OH group of donors"/>
    <property type="evidence" value="ECO:0007669"/>
    <property type="project" value="InterPro"/>
</dbReference>
<evidence type="ECO:0000259" key="6">
    <source>
        <dbReference type="PROSITE" id="PS00624"/>
    </source>
</evidence>
<evidence type="ECO:0000256" key="2">
    <source>
        <dbReference type="ARBA" id="ARBA00010790"/>
    </source>
</evidence>
<dbReference type="GeneID" id="108670313"/>
<dbReference type="OrthoDB" id="269227at2759"/>
<organism evidence="7 8">
    <name type="scientific">Hyalella azteca</name>
    <name type="common">Amphipod</name>
    <dbReference type="NCBI Taxonomy" id="294128"/>
    <lineage>
        <taxon>Eukaryota</taxon>
        <taxon>Metazoa</taxon>
        <taxon>Ecdysozoa</taxon>
        <taxon>Arthropoda</taxon>
        <taxon>Crustacea</taxon>
        <taxon>Multicrustacea</taxon>
        <taxon>Malacostraca</taxon>
        <taxon>Eumalacostraca</taxon>
        <taxon>Peracarida</taxon>
        <taxon>Amphipoda</taxon>
        <taxon>Senticaudata</taxon>
        <taxon>Talitrida</taxon>
        <taxon>Talitroidea</taxon>
        <taxon>Hyalellidae</taxon>
        <taxon>Hyalella</taxon>
    </lineage>
</organism>
<comment type="similarity">
    <text evidence="2">Belongs to the GMC oxidoreductase family.</text>
</comment>
<keyword evidence="3" id="KW-0285">Flavoprotein</keyword>
<evidence type="ECO:0000313" key="7">
    <source>
        <dbReference type="Proteomes" id="UP000694843"/>
    </source>
</evidence>
<dbReference type="Gene3D" id="3.30.560.10">
    <property type="entry name" value="Glucose Oxidase, domain 3"/>
    <property type="match status" value="1"/>
</dbReference>
<evidence type="ECO:0000256" key="4">
    <source>
        <dbReference type="ARBA" id="ARBA00022827"/>
    </source>
</evidence>
<dbReference type="KEGG" id="hazt:108670313"/>
<dbReference type="InterPro" id="IPR000172">
    <property type="entry name" value="GMC_OxRdtase_N"/>
</dbReference>
<feature type="binding site" evidence="5">
    <location>
        <position position="85"/>
    </location>
    <ligand>
        <name>FAD</name>
        <dbReference type="ChEBI" id="CHEBI:57692"/>
    </ligand>
</feature>
<dbReference type="PANTHER" id="PTHR11552:SF147">
    <property type="entry name" value="CHOLINE DEHYDROGENASE, MITOCHONDRIAL"/>
    <property type="match status" value="1"/>
</dbReference>
<reference evidence="8" key="1">
    <citation type="submission" date="2025-08" db="UniProtKB">
        <authorList>
            <consortium name="RefSeq"/>
        </authorList>
    </citation>
    <scope>IDENTIFICATION</scope>
    <source>
        <tissue evidence="8">Whole organism</tissue>
    </source>
</reference>
<evidence type="ECO:0000256" key="5">
    <source>
        <dbReference type="PIRSR" id="PIRSR000137-2"/>
    </source>
</evidence>
<dbReference type="Proteomes" id="UP000694843">
    <property type="component" value="Unplaced"/>
</dbReference>
<keyword evidence="7" id="KW-1185">Reference proteome</keyword>
<sequence>MYEYHGKGGPLTVDTTDDVRKMEEIIRPVAAELGLDIIDPNGPNSIGFAPVHNTIRRGVRASASESFLKPVLSRPNLRILTGARVDKILFNQDKIATGLQYTFKGKTHIVDARKEVILSAGAVMTPKLLIHSGIGPRKQLEKLGIPVVALTEGVGQNLDTHVQFPSYWKIKPGLSFTAKDVLSPHNIVNYIKKQTGFYSMPPGPHMHTYLNVGGSNPRRPDVDLYMGLQIGVEIPFYTPEINSQFAGPLLNEPVLFFMVMLCRPKTRGYIAITSKNPFDLPVVHYNVYEHPDDIKLHLKGVKELIRIMDSEALRKIRMPQPDLTLKACAHLGNKTDGYWECYARHMALPNEHFCCTAKMAPPTDPMGVVSPRLSVRGVSGLRVVDASVMPEVVSTNPMGTVYVIAEKASDIIKQDWGYLTKEQV</sequence>
<dbReference type="Pfam" id="PF00732">
    <property type="entry name" value="GMC_oxred_N"/>
    <property type="match status" value="1"/>
</dbReference>
<comment type="cofactor">
    <cofactor evidence="1 5">
        <name>FAD</name>
        <dbReference type="ChEBI" id="CHEBI:57692"/>
    </cofactor>
</comment>
<proteinExistence type="inferred from homology"/>
<dbReference type="Pfam" id="PF05199">
    <property type="entry name" value="GMC_oxred_C"/>
    <property type="match status" value="1"/>
</dbReference>
<dbReference type="AlphaFoldDB" id="A0A979FU21"/>
<dbReference type="RefSeq" id="XP_047740108.1">
    <property type="nucleotide sequence ID" value="XM_047884152.1"/>
</dbReference>
<dbReference type="InterPro" id="IPR012132">
    <property type="entry name" value="GMC_OxRdtase"/>
</dbReference>
<dbReference type="PANTHER" id="PTHR11552">
    <property type="entry name" value="GLUCOSE-METHANOL-CHOLINE GMC OXIDOREDUCTASE"/>
    <property type="match status" value="1"/>
</dbReference>
<dbReference type="InterPro" id="IPR007867">
    <property type="entry name" value="GMC_OxRtase_C"/>
</dbReference>
<evidence type="ECO:0000256" key="1">
    <source>
        <dbReference type="ARBA" id="ARBA00001974"/>
    </source>
</evidence>
<evidence type="ECO:0000256" key="3">
    <source>
        <dbReference type="ARBA" id="ARBA00022630"/>
    </source>
</evidence>